<accession>A0ABQ4YIW3</accession>
<organism evidence="1 2">
    <name type="scientific">Tanacetum coccineum</name>
    <dbReference type="NCBI Taxonomy" id="301880"/>
    <lineage>
        <taxon>Eukaryota</taxon>
        <taxon>Viridiplantae</taxon>
        <taxon>Streptophyta</taxon>
        <taxon>Embryophyta</taxon>
        <taxon>Tracheophyta</taxon>
        <taxon>Spermatophyta</taxon>
        <taxon>Magnoliopsida</taxon>
        <taxon>eudicotyledons</taxon>
        <taxon>Gunneridae</taxon>
        <taxon>Pentapetalae</taxon>
        <taxon>asterids</taxon>
        <taxon>campanulids</taxon>
        <taxon>Asterales</taxon>
        <taxon>Asteraceae</taxon>
        <taxon>Asteroideae</taxon>
        <taxon>Anthemideae</taxon>
        <taxon>Anthemidinae</taxon>
        <taxon>Tanacetum</taxon>
    </lineage>
</organism>
<evidence type="ECO:0000313" key="2">
    <source>
        <dbReference type="Proteomes" id="UP001151760"/>
    </source>
</evidence>
<reference evidence="1" key="1">
    <citation type="journal article" date="2022" name="Int. J. Mol. Sci.">
        <title>Draft Genome of Tanacetum Coccineum: Genomic Comparison of Closely Related Tanacetum-Family Plants.</title>
        <authorList>
            <person name="Yamashiro T."/>
            <person name="Shiraishi A."/>
            <person name="Nakayama K."/>
            <person name="Satake H."/>
        </authorList>
    </citation>
    <scope>NUCLEOTIDE SEQUENCE</scope>
</reference>
<name>A0ABQ4YIW3_9ASTR</name>
<proteinExistence type="predicted"/>
<keyword evidence="2" id="KW-1185">Reference proteome</keyword>
<protein>
    <submittedName>
        <fullName evidence="1">Uncharacterized protein</fullName>
    </submittedName>
</protein>
<evidence type="ECO:0000313" key="1">
    <source>
        <dbReference type="EMBL" id="GJS76958.1"/>
    </source>
</evidence>
<dbReference type="Proteomes" id="UP001151760">
    <property type="component" value="Unassembled WGS sequence"/>
</dbReference>
<dbReference type="EMBL" id="BQNB010010413">
    <property type="protein sequence ID" value="GJS76958.1"/>
    <property type="molecule type" value="Genomic_DNA"/>
</dbReference>
<comment type="caution">
    <text evidence="1">The sequence shown here is derived from an EMBL/GenBank/DDBJ whole genome shotgun (WGS) entry which is preliminary data.</text>
</comment>
<sequence>MKPYIFSHVTEELMLLLVLGIDQNIVNKDNYEFVQIRQSSRCLLLEPSIGDNLTLGRSSSRYSTLEADPMTHHSGSDNTELPRVRKLGLIKPCRIALQLRRQPLFISEAPIIRCPCSTGAAPGPYPTVPANANSMQLLALHRPGLCDLPPMPAVVGFDCSREDHHTSFSFLPDVQHRHGSYPPSTHL</sequence>
<gene>
    <name evidence="1" type="ORF">Tco_0726839</name>
</gene>
<reference evidence="1" key="2">
    <citation type="submission" date="2022-01" db="EMBL/GenBank/DDBJ databases">
        <authorList>
            <person name="Yamashiro T."/>
            <person name="Shiraishi A."/>
            <person name="Satake H."/>
            <person name="Nakayama K."/>
        </authorList>
    </citation>
    <scope>NUCLEOTIDE SEQUENCE</scope>
</reference>